<organism evidence="1 2">
    <name type="scientific">Piscibacillus halophilus</name>
    <dbReference type="NCBI Taxonomy" id="571933"/>
    <lineage>
        <taxon>Bacteria</taxon>
        <taxon>Bacillati</taxon>
        <taxon>Bacillota</taxon>
        <taxon>Bacilli</taxon>
        <taxon>Bacillales</taxon>
        <taxon>Bacillaceae</taxon>
        <taxon>Piscibacillus</taxon>
    </lineage>
</organism>
<accession>A0A1H9F2H1</accession>
<evidence type="ECO:0008006" key="3">
    <source>
        <dbReference type="Google" id="ProtNLM"/>
    </source>
</evidence>
<gene>
    <name evidence="1" type="ORF">SAMN05216362_11110</name>
</gene>
<dbReference type="InterPro" id="IPR021617">
    <property type="entry name" value="DUF3231"/>
</dbReference>
<dbReference type="Pfam" id="PF11553">
    <property type="entry name" value="DUF3231"/>
    <property type="match status" value="2"/>
</dbReference>
<dbReference type="InterPro" id="IPR012347">
    <property type="entry name" value="Ferritin-like"/>
</dbReference>
<dbReference type="Proteomes" id="UP000199427">
    <property type="component" value="Unassembled WGS sequence"/>
</dbReference>
<protein>
    <recommendedName>
        <fullName evidence="3">DUF3231 family protein</fullName>
    </recommendedName>
</protein>
<evidence type="ECO:0000313" key="2">
    <source>
        <dbReference type="Proteomes" id="UP000199427"/>
    </source>
</evidence>
<dbReference type="EMBL" id="FOES01000011">
    <property type="protein sequence ID" value="SEQ32087.1"/>
    <property type="molecule type" value="Genomic_DNA"/>
</dbReference>
<keyword evidence="2" id="KW-1185">Reference proteome</keyword>
<dbReference type="STRING" id="571933.SAMN05216362_11110"/>
<sequence>MFVRLIKAISMGMHTLHASMSYREDIVMMYKELTAITQETSNDCTQYLINKGLLPRPPYVTMPDAVEFVHDKSYMSGFNPFGNKRALNTVEAAHIYYTIETNVTGMQMITGFAQCAHEKEVKQYFSQGVELAKSIIKEFNEMLLQSGVQPPSTSGGNATSSTVAPFSDKIMMYCTSLFCGFSLSKNALGTAFSLRNDIPAKATVLTKDIFEYAHQGAKLMIKHGWMGEPPQMEERNQLLN</sequence>
<dbReference type="Gene3D" id="1.20.1260.10">
    <property type="match status" value="2"/>
</dbReference>
<name>A0A1H9F2H1_9BACI</name>
<evidence type="ECO:0000313" key="1">
    <source>
        <dbReference type="EMBL" id="SEQ32087.1"/>
    </source>
</evidence>
<reference evidence="1 2" key="1">
    <citation type="submission" date="2016-10" db="EMBL/GenBank/DDBJ databases">
        <authorList>
            <person name="de Groot N.N."/>
        </authorList>
    </citation>
    <scope>NUCLEOTIDE SEQUENCE [LARGE SCALE GENOMIC DNA]</scope>
    <source>
        <strain evidence="1 2">DSM 21633</strain>
    </source>
</reference>
<proteinExistence type="predicted"/>
<dbReference type="AlphaFoldDB" id="A0A1H9F2H1"/>